<accession>A0A9D4UN33</accession>
<reference evidence="2" key="1">
    <citation type="submission" date="2021-01" db="EMBL/GenBank/DDBJ databases">
        <title>Adiantum capillus-veneris genome.</title>
        <authorList>
            <person name="Fang Y."/>
            <person name="Liao Q."/>
        </authorList>
    </citation>
    <scope>NUCLEOTIDE SEQUENCE</scope>
    <source>
        <strain evidence="2">H3</strain>
        <tissue evidence="2">Leaf</tissue>
    </source>
</reference>
<evidence type="ECO:0000256" key="1">
    <source>
        <dbReference type="SAM" id="MobiDB-lite"/>
    </source>
</evidence>
<protein>
    <submittedName>
        <fullName evidence="2">Uncharacterized protein</fullName>
    </submittedName>
</protein>
<feature type="region of interest" description="Disordered" evidence="1">
    <location>
        <begin position="1"/>
        <end position="20"/>
    </location>
</feature>
<evidence type="ECO:0000313" key="3">
    <source>
        <dbReference type="Proteomes" id="UP000886520"/>
    </source>
</evidence>
<dbReference type="EMBL" id="JABFUD020000014">
    <property type="protein sequence ID" value="KAI5070634.1"/>
    <property type="molecule type" value="Genomic_DNA"/>
</dbReference>
<sequence>MIPYARKYSRNNEVEVEREGGSRRIILNAEYVQAQNQSPSPEHSLSEGYKCWFPRRKLSKVHSPPRSVSVSGRGEANESDFDCSLPSSHASPTMKGAVHEKQSL</sequence>
<name>A0A9D4UN33_ADICA</name>
<proteinExistence type="predicted"/>
<dbReference type="Proteomes" id="UP000886520">
    <property type="component" value="Chromosome 14"/>
</dbReference>
<organism evidence="2 3">
    <name type="scientific">Adiantum capillus-veneris</name>
    <name type="common">Maidenhair fern</name>
    <dbReference type="NCBI Taxonomy" id="13818"/>
    <lineage>
        <taxon>Eukaryota</taxon>
        <taxon>Viridiplantae</taxon>
        <taxon>Streptophyta</taxon>
        <taxon>Embryophyta</taxon>
        <taxon>Tracheophyta</taxon>
        <taxon>Polypodiopsida</taxon>
        <taxon>Polypodiidae</taxon>
        <taxon>Polypodiales</taxon>
        <taxon>Pteridineae</taxon>
        <taxon>Pteridaceae</taxon>
        <taxon>Vittarioideae</taxon>
        <taxon>Adiantum</taxon>
    </lineage>
</organism>
<keyword evidence="3" id="KW-1185">Reference proteome</keyword>
<evidence type="ECO:0000313" key="2">
    <source>
        <dbReference type="EMBL" id="KAI5070634.1"/>
    </source>
</evidence>
<comment type="caution">
    <text evidence="2">The sequence shown here is derived from an EMBL/GenBank/DDBJ whole genome shotgun (WGS) entry which is preliminary data.</text>
</comment>
<dbReference type="AlphaFoldDB" id="A0A9D4UN33"/>
<gene>
    <name evidence="2" type="ORF">GOP47_0014977</name>
</gene>
<feature type="compositionally biased region" description="Basic and acidic residues" evidence="1">
    <location>
        <begin position="10"/>
        <end position="20"/>
    </location>
</feature>
<feature type="region of interest" description="Disordered" evidence="1">
    <location>
        <begin position="59"/>
        <end position="104"/>
    </location>
</feature>